<feature type="transmembrane region" description="Helical" evidence="1">
    <location>
        <begin position="314"/>
        <end position="333"/>
    </location>
</feature>
<feature type="transmembrane region" description="Helical" evidence="1">
    <location>
        <begin position="479"/>
        <end position="500"/>
    </location>
</feature>
<feature type="transmembrane region" description="Helical" evidence="1">
    <location>
        <begin position="93"/>
        <end position="119"/>
    </location>
</feature>
<evidence type="ECO:0000313" key="2">
    <source>
        <dbReference type="EMBL" id="TWT80823.1"/>
    </source>
</evidence>
<feature type="transmembrane region" description="Helical" evidence="1">
    <location>
        <begin position="445"/>
        <end position="467"/>
    </location>
</feature>
<feature type="transmembrane region" description="Helical" evidence="1">
    <location>
        <begin position="21"/>
        <end position="41"/>
    </location>
</feature>
<feature type="transmembrane region" description="Helical" evidence="1">
    <location>
        <begin position="207"/>
        <end position="224"/>
    </location>
</feature>
<feature type="transmembrane region" description="Helical" evidence="1">
    <location>
        <begin position="167"/>
        <end position="187"/>
    </location>
</feature>
<protein>
    <submittedName>
        <fullName evidence="2">ABC-2 family transporter protein</fullName>
    </submittedName>
</protein>
<proteinExistence type="predicted"/>
<dbReference type="Proteomes" id="UP000315010">
    <property type="component" value="Unassembled WGS sequence"/>
</dbReference>
<evidence type="ECO:0000313" key="3">
    <source>
        <dbReference type="Proteomes" id="UP000315010"/>
    </source>
</evidence>
<accession>A0A5C5Z2I4</accession>
<comment type="caution">
    <text evidence="2">The sequence shown here is derived from an EMBL/GenBank/DDBJ whole genome shotgun (WGS) entry which is preliminary data.</text>
</comment>
<reference evidence="2 3" key="1">
    <citation type="submission" date="2019-02" db="EMBL/GenBank/DDBJ databases">
        <title>Deep-cultivation of Planctomycetes and their phenomic and genomic characterization uncovers novel biology.</title>
        <authorList>
            <person name="Wiegand S."/>
            <person name="Jogler M."/>
            <person name="Boedeker C."/>
            <person name="Pinto D."/>
            <person name="Vollmers J."/>
            <person name="Rivas-Marin E."/>
            <person name="Kohn T."/>
            <person name="Peeters S.H."/>
            <person name="Heuer A."/>
            <person name="Rast P."/>
            <person name="Oberbeckmann S."/>
            <person name="Bunk B."/>
            <person name="Jeske O."/>
            <person name="Meyerdierks A."/>
            <person name="Storesund J.E."/>
            <person name="Kallscheuer N."/>
            <person name="Luecker S."/>
            <person name="Lage O.M."/>
            <person name="Pohl T."/>
            <person name="Merkel B.J."/>
            <person name="Hornburger P."/>
            <person name="Mueller R.-W."/>
            <person name="Bruemmer F."/>
            <person name="Labrenz M."/>
            <person name="Spormann A.M."/>
            <person name="Op Den Camp H."/>
            <person name="Overmann J."/>
            <person name="Amann R."/>
            <person name="Jetten M.S.M."/>
            <person name="Mascher T."/>
            <person name="Medema M.H."/>
            <person name="Devos D.P."/>
            <person name="Kaster A.-K."/>
            <person name="Ovreas L."/>
            <person name="Rohde M."/>
            <person name="Galperin M.Y."/>
            <person name="Jogler C."/>
        </authorList>
    </citation>
    <scope>NUCLEOTIDE SEQUENCE [LARGE SCALE GENOMIC DNA]</scope>
    <source>
        <strain evidence="2 3">CA13</strain>
    </source>
</reference>
<feature type="transmembrane region" description="Helical" evidence="1">
    <location>
        <begin position="139"/>
        <end position="160"/>
    </location>
</feature>
<feature type="transmembrane region" description="Helical" evidence="1">
    <location>
        <begin position="53"/>
        <end position="72"/>
    </location>
</feature>
<feature type="transmembrane region" description="Helical" evidence="1">
    <location>
        <begin position="389"/>
        <end position="407"/>
    </location>
</feature>
<keyword evidence="1" id="KW-0472">Membrane</keyword>
<keyword evidence="1" id="KW-1133">Transmembrane helix</keyword>
<keyword evidence="3" id="KW-1185">Reference proteome</keyword>
<organism evidence="2 3">
    <name type="scientific">Novipirellula herctigrandis</name>
    <dbReference type="NCBI Taxonomy" id="2527986"/>
    <lineage>
        <taxon>Bacteria</taxon>
        <taxon>Pseudomonadati</taxon>
        <taxon>Planctomycetota</taxon>
        <taxon>Planctomycetia</taxon>
        <taxon>Pirellulales</taxon>
        <taxon>Pirellulaceae</taxon>
        <taxon>Novipirellula</taxon>
    </lineage>
</organism>
<evidence type="ECO:0000256" key="1">
    <source>
        <dbReference type="SAM" id="Phobius"/>
    </source>
</evidence>
<gene>
    <name evidence="2" type="ORF">CA13_22690</name>
</gene>
<dbReference type="RefSeq" id="WP_146396075.1">
    <property type="nucleotide sequence ID" value="NZ_SJPJ01000001.1"/>
</dbReference>
<keyword evidence="1" id="KW-0812">Transmembrane</keyword>
<feature type="transmembrane region" description="Helical" evidence="1">
    <location>
        <begin position="282"/>
        <end position="302"/>
    </location>
</feature>
<sequence length="835" mass="93589">MNEGHGTTRGLVWKESRQLMPVLLILSGVGLLLVVLWQWIATFSYQRDYIGNYLPFVLPALFSVGAAAVLVGQEKEQKTLWWLGSLPTPPARVFWIKLAASMVGLVIMWGVCAVLVALTHAGHTGGYAGGMGFGRWLGASTYVFLAVHSFYILVCGFYTTWRFKGTFASLLGILPLSIVPFVVIEAIGSLRNWGLGPSWGASVESVLVTYSVLVASIVLMTWLANRAAMKALGPTEPESPRKIDALSWAEPWRPSELDSSSRDPYRLSIASLLWQSIHHSRYTLLAITAMIMLGTVAGSFFTRSQWVSFAGGQLGALMLAGLVGVAWLGVFAFTGDGSASRLRFLADRGASPTIVWAGRHLVGLSIVATAILLYWLLTYQVLPNLYREGLEFIPSVAFVTLVLWVFYSVSQWTSQLTRLLALSTVLAPVLSIFTAYWLGYAAMMLYMPLWLLVLLSMLPMLATWLMMRRYMDENRGWQSWVISIGAIGLIMCVPLISPALKVAQFPTISDAIRSQRLAQAKATKRFAYPQPLTIHQTLGYENLIDEKPSAEKRLAQLEKRNFEPRVLFQPPGGSIENVPALSIDSQTLFPMIKYANYQKVRVQSAPDNEVEAAAMTDWIEMMVDVVKRLRKSSRWLDQDRADVIEIWLTNLMSDESFDAFRERDFAKETIAMLANQEARSEARRRAVLISWYDEVTKRESRFDSLGGYESNSWPDEYTMPLRPDEYTMPLRPIIQPRLAEAVADAGLRMIEASEQGKPIEPIRRELHNLLIGPEQSFDVSPYGPLVQASSDRVHPSDLLWAYRNLPSIKWYSPWEQKAKALANQDVDSAETKEME</sequence>
<feature type="transmembrane region" description="Helical" evidence="1">
    <location>
        <begin position="419"/>
        <end position="439"/>
    </location>
</feature>
<dbReference type="AlphaFoldDB" id="A0A5C5Z2I4"/>
<dbReference type="EMBL" id="SJPJ01000001">
    <property type="protein sequence ID" value="TWT80823.1"/>
    <property type="molecule type" value="Genomic_DNA"/>
</dbReference>
<feature type="transmembrane region" description="Helical" evidence="1">
    <location>
        <begin position="354"/>
        <end position="377"/>
    </location>
</feature>
<name>A0A5C5Z2I4_9BACT</name>
<dbReference type="OrthoDB" id="223973at2"/>